<accession>A0A564YS41</accession>
<protein>
    <submittedName>
        <fullName evidence="4">Uncharacterized protein</fullName>
    </submittedName>
</protein>
<keyword evidence="6" id="KW-1185">Reference proteome</keyword>
<feature type="region of interest" description="Disordered" evidence="1">
    <location>
        <begin position="82"/>
        <end position="109"/>
    </location>
</feature>
<proteinExistence type="predicted"/>
<evidence type="ECO:0000313" key="5">
    <source>
        <dbReference type="EMBL" id="VUZ50095.1"/>
    </source>
</evidence>
<evidence type="ECO:0000313" key="4">
    <source>
        <dbReference type="EMBL" id="VUZ50092.1"/>
    </source>
</evidence>
<evidence type="ECO:0000256" key="1">
    <source>
        <dbReference type="SAM" id="MobiDB-lite"/>
    </source>
</evidence>
<name>A0A564YS41_HYMDI</name>
<reference evidence="4 6" key="1">
    <citation type="submission" date="2019-07" db="EMBL/GenBank/DDBJ databases">
        <authorList>
            <person name="Jastrzebski P J."/>
            <person name="Paukszto L."/>
            <person name="Jastrzebski P J."/>
        </authorList>
    </citation>
    <scope>NUCLEOTIDE SEQUENCE [LARGE SCALE GENOMIC DNA]</scope>
    <source>
        <strain evidence="4 6">WMS-il1</strain>
    </source>
</reference>
<evidence type="ECO:0000313" key="6">
    <source>
        <dbReference type="Proteomes" id="UP000321570"/>
    </source>
</evidence>
<dbReference type="Proteomes" id="UP000321570">
    <property type="component" value="Unassembled WGS sequence"/>
</dbReference>
<dbReference type="EMBL" id="CABIJS010000344">
    <property type="protein sequence ID" value="VUZ50095.1"/>
    <property type="molecule type" value="Genomic_DNA"/>
</dbReference>
<dbReference type="EMBL" id="CABIJS010000186">
    <property type="protein sequence ID" value="VUZ45664.1"/>
    <property type="molecule type" value="Genomic_DNA"/>
</dbReference>
<gene>
    <name evidence="2" type="ORF">WMSIL1_LOCUS5616</name>
    <name evidence="3" type="ORF">WMSIL1_LOCUS5617</name>
    <name evidence="4" type="ORF">WMSIL1_LOCUS8965</name>
    <name evidence="5" type="ORF">WMSIL1_LOCUS8983</name>
</gene>
<sequence>MTLWSPSIEKLHHSTIPFISRIQPVQLATPLTGCALVEIEPMTSDMTDEHASHRCGSLNRDSCHFTCVDAFTRPFTPDKFEFPRRTTGKKKEKEKMMTRWRDERLHHES</sequence>
<evidence type="ECO:0000313" key="2">
    <source>
        <dbReference type="EMBL" id="VUZ45664.1"/>
    </source>
</evidence>
<dbReference type="EMBL" id="CABIJS010000344">
    <property type="protein sequence ID" value="VUZ50092.1"/>
    <property type="molecule type" value="Genomic_DNA"/>
</dbReference>
<dbReference type="AlphaFoldDB" id="A0A564YS41"/>
<organism evidence="4 6">
    <name type="scientific">Hymenolepis diminuta</name>
    <name type="common">Rat tapeworm</name>
    <dbReference type="NCBI Taxonomy" id="6216"/>
    <lineage>
        <taxon>Eukaryota</taxon>
        <taxon>Metazoa</taxon>
        <taxon>Spiralia</taxon>
        <taxon>Lophotrochozoa</taxon>
        <taxon>Platyhelminthes</taxon>
        <taxon>Cestoda</taxon>
        <taxon>Eucestoda</taxon>
        <taxon>Cyclophyllidea</taxon>
        <taxon>Hymenolepididae</taxon>
        <taxon>Hymenolepis</taxon>
    </lineage>
</organism>
<evidence type="ECO:0000313" key="3">
    <source>
        <dbReference type="EMBL" id="VUZ45668.1"/>
    </source>
</evidence>
<dbReference type="EMBL" id="CABIJS010000186">
    <property type="protein sequence ID" value="VUZ45668.1"/>
    <property type="molecule type" value="Genomic_DNA"/>
</dbReference>